<evidence type="ECO:0000313" key="3">
    <source>
        <dbReference type="EMBL" id="KAF9615407.1"/>
    </source>
</evidence>
<dbReference type="PANTHER" id="PTHR34380:SF1">
    <property type="entry name" value="OS01G0221300 PROTEIN"/>
    <property type="match status" value="1"/>
</dbReference>
<evidence type="ECO:0000256" key="1">
    <source>
        <dbReference type="SAM" id="Coils"/>
    </source>
</evidence>
<comment type="caution">
    <text evidence="3">The sequence shown here is derived from an EMBL/GenBank/DDBJ whole genome shotgun (WGS) entry which is preliminary data.</text>
</comment>
<feature type="coiled-coil region" evidence="1">
    <location>
        <begin position="26"/>
        <end position="74"/>
    </location>
</feature>
<feature type="compositionally biased region" description="Basic and acidic residues" evidence="2">
    <location>
        <begin position="403"/>
        <end position="416"/>
    </location>
</feature>
<protein>
    <submittedName>
        <fullName evidence="3">Uncharacterized protein</fullName>
    </submittedName>
</protein>
<keyword evidence="4" id="KW-1185">Reference proteome</keyword>
<evidence type="ECO:0000313" key="4">
    <source>
        <dbReference type="Proteomes" id="UP000631114"/>
    </source>
</evidence>
<organism evidence="3 4">
    <name type="scientific">Coptis chinensis</name>
    <dbReference type="NCBI Taxonomy" id="261450"/>
    <lineage>
        <taxon>Eukaryota</taxon>
        <taxon>Viridiplantae</taxon>
        <taxon>Streptophyta</taxon>
        <taxon>Embryophyta</taxon>
        <taxon>Tracheophyta</taxon>
        <taxon>Spermatophyta</taxon>
        <taxon>Magnoliopsida</taxon>
        <taxon>Ranunculales</taxon>
        <taxon>Ranunculaceae</taxon>
        <taxon>Coptidoideae</taxon>
        <taxon>Coptis</taxon>
    </lineage>
</organism>
<dbReference type="PANTHER" id="PTHR34380">
    <property type="entry name" value="BNAA03G12380D PROTEIN"/>
    <property type="match status" value="1"/>
</dbReference>
<evidence type="ECO:0000256" key="2">
    <source>
        <dbReference type="SAM" id="MobiDB-lite"/>
    </source>
</evidence>
<accession>A0A835IF16</accession>
<feature type="region of interest" description="Disordered" evidence="2">
    <location>
        <begin position="329"/>
        <end position="424"/>
    </location>
</feature>
<keyword evidence="1" id="KW-0175">Coiled coil</keyword>
<sequence>MKKKIGELEKELVTYTAKCGSYAIALNMKKKENAELEVNRIAFENEVKEYKFVCDELREKVIRLEEDCKIASEREKRGVERVSSLSNEVEKVNRERVKEVVELKRVIRELECDKRRVEEESDNVMKRVKEMEIRVRELECDKRRAEKESEEYKKRVKEMKTRAWKEIEGYKKREKVTETRVAKLEKEVVDLVCLAPDFEVGADLSYKEEKEGETGNCKTNGEVNGSGSSELNIKEKGLSCSGGVRESVDTGYISHSPVKGSGAGQVEGPPVFNLLSKPLANLKEESVSEMAHGSGGIKNTVIQLTGTSDEKRGSPKLGIERPRFETVIEISDSDNDMETVPEKSLSNNSVKRACSNQMFEENGSSSGEKYSQVSPLKRKRRLKLVSSDSEDDDQIPIAKLQKHREEGSGVEHHSDSSGKQSCWAPTVSYQGENIDQSLYPSSHPSISLRHCEEKRRTDECVPLRPFEMSGTAYNKSESITQNRKEKGVEDAVSDRECKKFNEFCVNGPNEWEREGNSINPNKAGDVYTLFNSRIKANRNWRNWESAIDMDTSFEAEPKLCMRAVCALYQQHKRQEKRMGQSLHFTSRGFSKSDERRYGLESSFSFLIQNSIE</sequence>
<dbReference type="AlphaFoldDB" id="A0A835IF16"/>
<gene>
    <name evidence="3" type="ORF">IFM89_023068</name>
</gene>
<name>A0A835IF16_9MAGN</name>
<dbReference type="EMBL" id="JADFTS010000003">
    <property type="protein sequence ID" value="KAF9615407.1"/>
    <property type="molecule type" value="Genomic_DNA"/>
</dbReference>
<feature type="coiled-coil region" evidence="1">
    <location>
        <begin position="100"/>
        <end position="187"/>
    </location>
</feature>
<feature type="compositionally biased region" description="Polar residues" evidence="2">
    <location>
        <begin position="344"/>
        <end position="374"/>
    </location>
</feature>
<dbReference type="Proteomes" id="UP000631114">
    <property type="component" value="Unassembled WGS sequence"/>
</dbReference>
<reference evidence="3 4" key="1">
    <citation type="submission" date="2020-10" db="EMBL/GenBank/DDBJ databases">
        <title>The Coptis chinensis genome and diversification of protoberbering-type alkaloids.</title>
        <authorList>
            <person name="Wang B."/>
            <person name="Shu S."/>
            <person name="Song C."/>
            <person name="Liu Y."/>
        </authorList>
    </citation>
    <scope>NUCLEOTIDE SEQUENCE [LARGE SCALE GENOMIC DNA]</scope>
    <source>
        <strain evidence="3">HL-2020</strain>
        <tissue evidence="3">Leaf</tissue>
    </source>
</reference>
<proteinExistence type="predicted"/>
<dbReference type="OrthoDB" id="1899721at2759"/>